<evidence type="ECO:0000259" key="6">
    <source>
        <dbReference type="Pfam" id="PF00892"/>
    </source>
</evidence>
<comment type="caution">
    <text evidence="7">The sequence shown here is derived from an EMBL/GenBank/DDBJ whole genome shotgun (WGS) entry which is preliminary data.</text>
</comment>
<name>A0A2K1PYU8_9GAMM</name>
<feature type="transmembrane region" description="Helical" evidence="5">
    <location>
        <begin position="198"/>
        <end position="218"/>
    </location>
</feature>
<dbReference type="Gene3D" id="1.10.3730.20">
    <property type="match status" value="1"/>
</dbReference>
<feature type="transmembrane region" description="Helical" evidence="5">
    <location>
        <begin position="280"/>
        <end position="298"/>
    </location>
</feature>
<reference evidence="7 8" key="1">
    <citation type="submission" date="2017-08" db="EMBL/GenBank/DDBJ databases">
        <title>Lysobacter sylvestris genome.</title>
        <authorList>
            <person name="Zhang D.-C."/>
            <person name="Albuquerque L."/>
            <person name="Franca L."/>
            <person name="Froufe H.J.C."/>
            <person name="Barroso C."/>
            <person name="Egas C."/>
            <person name="Da Costa M."/>
            <person name="Margesin R."/>
        </authorList>
    </citation>
    <scope>NUCLEOTIDE SEQUENCE [LARGE SCALE GENOMIC DNA]</scope>
    <source>
        <strain evidence="7 8">AM20-91</strain>
    </source>
</reference>
<dbReference type="GO" id="GO:0016020">
    <property type="term" value="C:membrane"/>
    <property type="evidence" value="ECO:0007669"/>
    <property type="project" value="UniProtKB-SubCell"/>
</dbReference>
<protein>
    <submittedName>
        <fullName evidence="7">EamA-like transporter family</fullName>
    </submittedName>
</protein>
<keyword evidence="4 5" id="KW-0472">Membrane</keyword>
<keyword evidence="2 5" id="KW-0812">Transmembrane</keyword>
<dbReference type="Pfam" id="PF00892">
    <property type="entry name" value="EamA"/>
    <property type="match status" value="2"/>
</dbReference>
<sequence length="320" mass="35092">MNAQTPAITTQRTPLLRAAFYMLLSTIGFGLMAVTIRLASRTESTLEIAFFRNFFGLLALLPMLVAPALRTANPRVTFRASVHTTRLSRYGVRALIGMIGMFLGFWSIANLPLSQAIALAYSSPIFVTIAAVLMLGEVVRVRRWVAVIIGFIGMLVIVRPFSQSFTLGSLVAVGAAITSAIVAIQIKQLATTDSPDTIVFWTYMLWVPMSLIAVLFQWRWPHGISWLWLALTGVLGTVGQVMWTRALKLGEVSALTPISFVQLVVVTIAGWLLFGEHVDRWTLLGAGIIFASTAYIAHRETVLVRQKRSNAPSETVEAGL</sequence>
<feature type="transmembrane region" description="Helical" evidence="5">
    <location>
        <begin position="255"/>
        <end position="274"/>
    </location>
</feature>
<gene>
    <name evidence="7" type="ORF">Lysil_2139</name>
</gene>
<feature type="domain" description="EamA" evidence="6">
    <location>
        <begin position="18"/>
        <end position="158"/>
    </location>
</feature>
<accession>A0A2K1PYU8</accession>
<evidence type="ECO:0000256" key="4">
    <source>
        <dbReference type="ARBA" id="ARBA00023136"/>
    </source>
</evidence>
<comment type="subcellular location">
    <subcellularLocation>
        <location evidence="1">Membrane</location>
        <topology evidence="1">Multi-pass membrane protein</topology>
    </subcellularLocation>
</comment>
<dbReference type="EMBL" id="NPZB01000002">
    <property type="protein sequence ID" value="PNS07963.1"/>
    <property type="molecule type" value="Genomic_DNA"/>
</dbReference>
<evidence type="ECO:0000313" key="7">
    <source>
        <dbReference type="EMBL" id="PNS07963.1"/>
    </source>
</evidence>
<keyword evidence="8" id="KW-1185">Reference proteome</keyword>
<dbReference type="SUPFAM" id="SSF103481">
    <property type="entry name" value="Multidrug resistance efflux transporter EmrE"/>
    <property type="match status" value="2"/>
</dbReference>
<dbReference type="Proteomes" id="UP000236220">
    <property type="component" value="Unassembled WGS sequence"/>
</dbReference>
<evidence type="ECO:0000256" key="3">
    <source>
        <dbReference type="ARBA" id="ARBA00022989"/>
    </source>
</evidence>
<feature type="transmembrane region" description="Helical" evidence="5">
    <location>
        <begin position="143"/>
        <end position="161"/>
    </location>
</feature>
<evidence type="ECO:0000256" key="5">
    <source>
        <dbReference type="SAM" id="Phobius"/>
    </source>
</evidence>
<feature type="transmembrane region" description="Helical" evidence="5">
    <location>
        <begin position="167"/>
        <end position="186"/>
    </location>
</feature>
<evidence type="ECO:0000256" key="2">
    <source>
        <dbReference type="ARBA" id="ARBA00022692"/>
    </source>
</evidence>
<feature type="transmembrane region" description="Helical" evidence="5">
    <location>
        <begin position="20"/>
        <end position="38"/>
    </location>
</feature>
<proteinExistence type="predicted"/>
<dbReference type="AlphaFoldDB" id="A0A2K1PYU8"/>
<feature type="transmembrane region" description="Helical" evidence="5">
    <location>
        <begin position="224"/>
        <end position="243"/>
    </location>
</feature>
<evidence type="ECO:0000256" key="1">
    <source>
        <dbReference type="ARBA" id="ARBA00004141"/>
    </source>
</evidence>
<organism evidence="7 8">
    <name type="scientific">Solilutibacter silvestris</name>
    <dbReference type="NCBI Taxonomy" id="1645665"/>
    <lineage>
        <taxon>Bacteria</taxon>
        <taxon>Pseudomonadati</taxon>
        <taxon>Pseudomonadota</taxon>
        <taxon>Gammaproteobacteria</taxon>
        <taxon>Lysobacterales</taxon>
        <taxon>Lysobacteraceae</taxon>
        <taxon>Solilutibacter</taxon>
    </lineage>
</organism>
<keyword evidence="3 5" id="KW-1133">Transmembrane helix</keyword>
<feature type="domain" description="EamA" evidence="6">
    <location>
        <begin position="167"/>
        <end position="296"/>
    </location>
</feature>
<evidence type="ECO:0000313" key="8">
    <source>
        <dbReference type="Proteomes" id="UP000236220"/>
    </source>
</evidence>
<dbReference type="InterPro" id="IPR037185">
    <property type="entry name" value="EmrE-like"/>
</dbReference>
<feature type="transmembrane region" description="Helical" evidence="5">
    <location>
        <begin position="50"/>
        <end position="69"/>
    </location>
</feature>
<feature type="transmembrane region" description="Helical" evidence="5">
    <location>
        <begin position="90"/>
        <end position="109"/>
    </location>
</feature>
<dbReference type="PANTHER" id="PTHR22911">
    <property type="entry name" value="ACYL-MALONYL CONDENSING ENZYME-RELATED"/>
    <property type="match status" value="1"/>
</dbReference>
<dbReference type="InterPro" id="IPR000620">
    <property type="entry name" value="EamA_dom"/>
</dbReference>
<dbReference type="PANTHER" id="PTHR22911:SF6">
    <property type="entry name" value="SOLUTE CARRIER FAMILY 35 MEMBER G1"/>
    <property type="match status" value="1"/>
</dbReference>
<feature type="transmembrane region" description="Helical" evidence="5">
    <location>
        <begin position="115"/>
        <end position="136"/>
    </location>
</feature>